<comment type="caution">
    <text evidence="3">The sequence shown here is derived from an EMBL/GenBank/DDBJ whole genome shotgun (WGS) entry which is preliminary data.</text>
</comment>
<feature type="transmembrane region" description="Helical" evidence="1">
    <location>
        <begin position="98"/>
        <end position="115"/>
    </location>
</feature>
<keyword evidence="1" id="KW-1133">Transmembrane helix</keyword>
<keyword evidence="2" id="KW-0732">Signal</keyword>
<keyword evidence="4" id="KW-1185">Reference proteome</keyword>
<dbReference type="AlphaFoldDB" id="A0AAW2ZG26"/>
<accession>A0AAW2ZG26</accession>
<organism evidence="3 4">
    <name type="scientific">Acrasis kona</name>
    <dbReference type="NCBI Taxonomy" id="1008807"/>
    <lineage>
        <taxon>Eukaryota</taxon>
        <taxon>Discoba</taxon>
        <taxon>Heterolobosea</taxon>
        <taxon>Tetramitia</taxon>
        <taxon>Eutetramitia</taxon>
        <taxon>Acrasidae</taxon>
        <taxon>Acrasis</taxon>
    </lineage>
</organism>
<evidence type="ECO:0000256" key="2">
    <source>
        <dbReference type="SAM" id="SignalP"/>
    </source>
</evidence>
<protein>
    <submittedName>
        <fullName evidence="3">Replicase polyprotein 1</fullName>
    </submittedName>
</protein>
<keyword evidence="1" id="KW-0472">Membrane</keyword>
<sequence>MSRFNVFIVLGLVVVFLKCAHAGAAVDFPVLISNSGPVCYVDGNATFTSGMMSHIHYNKDNVTGITWQSGKPFVFKGNNNQYPQQQQHYAEGNSSGRVAISLVLFFFVLVGAIMNNV</sequence>
<feature type="chain" id="PRO_5043710974" evidence="2">
    <location>
        <begin position="23"/>
        <end position="117"/>
    </location>
</feature>
<evidence type="ECO:0000313" key="4">
    <source>
        <dbReference type="Proteomes" id="UP001431209"/>
    </source>
</evidence>
<dbReference type="EMBL" id="JAOPGA020001480">
    <property type="protein sequence ID" value="KAL0488837.1"/>
    <property type="molecule type" value="Genomic_DNA"/>
</dbReference>
<reference evidence="3 4" key="1">
    <citation type="submission" date="2024-03" db="EMBL/GenBank/DDBJ databases">
        <title>The Acrasis kona genome and developmental transcriptomes reveal deep origins of eukaryotic multicellular pathways.</title>
        <authorList>
            <person name="Sheikh S."/>
            <person name="Fu C.-J."/>
            <person name="Brown M.W."/>
            <person name="Baldauf S.L."/>
        </authorList>
    </citation>
    <scope>NUCLEOTIDE SEQUENCE [LARGE SCALE GENOMIC DNA]</scope>
    <source>
        <strain evidence="3 4">ATCC MYA-3509</strain>
    </source>
</reference>
<keyword evidence="1" id="KW-0812">Transmembrane</keyword>
<evidence type="ECO:0000256" key="1">
    <source>
        <dbReference type="SAM" id="Phobius"/>
    </source>
</evidence>
<proteinExistence type="predicted"/>
<gene>
    <name evidence="3" type="ORF">AKO1_013108</name>
</gene>
<dbReference type="Proteomes" id="UP001431209">
    <property type="component" value="Unassembled WGS sequence"/>
</dbReference>
<feature type="signal peptide" evidence="2">
    <location>
        <begin position="1"/>
        <end position="22"/>
    </location>
</feature>
<name>A0AAW2ZG26_9EUKA</name>
<evidence type="ECO:0000313" key="3">
    <source>
        <dbReference type="EMBL" id="KAL0488837.1"/>
    </source>
</evidence>